<dbReference type="Proteomes" id="UP001209229">
    <property type="component" value="Unassembled WGS sequence"/>
</dbReference>
<accession>A0AAE3M3F8</accession>
<keyword evidence="2" id="KW-1185">Reference proteome</keyword>
<dbReference type="Pfam" id="PF03746">
    <property type="entry name" value="LamB_YcsF"/>
    <property type="match status" value="1"/>
</dbReference>
<dbReference type="NCBIfam" id="NF003816">
    <property type="entry name" value="PRK05406.1-5"/>
    <property type="match status" value="1"/>
</dbReference>
<comment type="caution">
    <text evidence="1">The sequence shown here is derived from an EMBL/GenBank/DDBJ whole genome shotgun (WGS) entry which is preliminary data.</text>
</comment>
<dbReference type="CDD" id="cd10787">
    <property type="entry name" value="LamB_YcsF_like"/>
    <property type="match status" value="1"/>
</dbReference>
<proteinExistence type="predicted"/>
<dbReference type="RefSeq" id="WP_301189714.1">
    <property type="nucleotide sequence ID" value="NZ_JAPDPJ010000010.1"/>
</dbReference>
<dbReference type="AlphaFoldDB" id="A0AAE3M3F8"/>
<dbReference type="InterPro" id="IPR011330">
    <property type="entry name" value="Glyco_hydro/deAcase_b/a-brl"/>
</dbReference>
<evidence type="ECO:0000313" key="2">
    <source>
        <dbReference type="Proteomes" id="UP001209229"/>
    </source>
</evidence>
<name>A0AAE3M3F8_9BACT</name>
<dbReference type="PANTHER" id="PTHR30292:SF0">
    <property type="entry name" value="5-OXOPROLINASE SUBUNIT A"/>
    <property type="match status" value="1"/>
</dbReference>
<organism evidence="1 2">
    <name type="scientific">Plebeiibacterium sediminum</name>
    <dbReference type="NCBI Taxonomy" id="2992112"/>
    <lineage>
        <taxon>Bacteria</taxon>
        <taxon>Pseudomonadati</taxon>
        <taxon>Bacteroidota</taxon>
        <taxon>Bacteroidia</taxon>
        <taxon>Marinilabiliales</taxon>
        <taxon>Marinilabiliaceae</taxon>
        <taxon>Plebeiibacterium</taxon>
    </lineage>
</organism>
<gene>
    <name evidence="1" type="ORF">OM075_06665</name>
</gene>
<dbReference type="InterPro" id="IPR005501">
    <property type="entry name" value="LamB/YcsF/PxpA-like"/>
</dbReference>
<sequence>MQIDINCDLGEGIGNDEAIMPFISSANIACGFHAGNDIIMEKTIQLALQHEVAIGAHPGYNDKPNFGRKNISLSYKEVKDLTKEQINILNQKVLQAGATLHHVKPHGALYNQASRNIDIAKAIAEAIASVNKDLIYVGLANSKMEMAAKEFNLKFRAEAFTDRAYTNLGLLVPRKEPGAVITNVEYSKERALKIAQHKTIQTIDQKEIIINAQSLCIHGDNPHAIAVAKNIYEYLIQNNIKITAHV</sequence>
<dbReference type="GO" id="GO:0005975">
    <property type="term" value="P:carbohydrate metabolic process"/>
    <property type="evidence" value="ECO:0007669"/>
    <property type="project" value="InterPro"/>
</dbReference>
<dbReference type="PANTHER" id="PTHR30292">
    <property type="entry name" value="UNCHARACTERIZED PROTEIN YBGL-RELATED"/>
    <property type="match status" value="1"/>
</dbReference>
<dbReference type="Gene3D" id="3.20.20.370">
    <property type="entry name" value="Glycoside hydrolase/deacetylase"/>
    <property type="match status" value="1"/>
</dbReference>
<dbReference type="EMBL" id="JAPDPJ010000010">
    <property type="protein sequence ID" value="MCW3786144.1"/>
    <property type="molecule type" value="Genomic_DNA"/>
</dbReference>
<evidence type="ECO:0000313" key="1">
    <source>
        <dbReference type="EMBL" id="MCW3786144.1"/>
    </source>
</evidence>
<dbReference type="NCBIfam" id="NF003814">
    <property type="entry name" value="PRK05406.1-3"/>
    <property type="match status" value="1"/>
</dbReference>
<dbReference type="SUPFAM" id="SSF88713">
    <property type="entry name" value="Glycoside hydrolase/deacetylase"/>
    <property type="match status" value="1"/>
</dbReference>
<reference evidence="1" key="1">
    <citation type="submission" date="2022-10" db="EMBL/GenBank/DDBJ databases">
        <authorList>
            <person name="Yu W.X."/>
        </authorList>
    </citation>
    <scope>NUCLEOTIDE SEQUENCE</scope>
    <source>
        <strain evidence="1">AAT</strain>
    </source>
</reference>
<protein>
    <submittedName>
        <fullName evidence="1">LamB/YcsF family protein</fullName>
    </submittedName>
</protein>